<dbReference type="PRINTS" id="PR00419">
    <property type="entry name" value="ADXRDTASE"/>
</dbReference>
<dbReference type="EC" id="1.3.8.2" evidence="7"/>
<dbReference type="PANTHER" id="PTHR43734">
    <property type="entry name" value="PHYTOENE DESATURASE"/>
    <property type="match status" value="1"/>
</dbReference>
<feature type="domain" description="Amine oxidase" evidence="6">
    <location>
        <begin position="12"/>
        <end position="281"/>
    </location>
</feature>
<dbReference type="GO" id="GO:0016117">
    <property type="term" value="P:carotenoid biosynthetic process"/>
    <property type="evidence" value="ECO:0007669"/>
    <property type="project" value="UniProtKB-KW"/>
</dbReference>
<dbReference type="PANTHER" id="PTHR43734:SF1">
    <property type="entry name" value="PHYTOENE DESATURASE"/>
    <property type="match status" value="1"/>
</dbReference>
<dbReference type="EMBL" id="UHFM01000006">
    <property type="protein sequence ID" value="SUN59092.1"/>
    <property type="molecule type" value="Genomic_DNA"/>
</dbReference>
<proteinExistence type="inferred from homology"/>
<comment type="similarity">
    <text evidence="4">Belongs to the carotenoid/retinoid oxidoreductase family. CrtN subfamily.</text>
</comment>
<dbReference type="Proteomes" id="UP000254510">
    <property type="component" value="Unassembled WGS sequence"/>
</dbReference>
<name>A0A380K2B7_9STRE</name>
<evidence type="ECO:0000313" key="8">
    <source>
        <dbReference type="Proteomes" id="UP000254510"/>
    </source>
</evidence>
<keyword evidence="3 5" id="KW-0560">Oxidoreductase</keyword>
<evidence type="ECO:0000256" key="4">
    <source>
        <dbReference type="ARBA" id="ARBA00038322"/>
    </source>
</evidence>
<dbReference type="Pfam" id="PF01593">
    <property type="entry name" value="Amino_oxidase"/>
    <property type="match status" value="1"/>
</dbReference>
<organism evidence="7 8">
    <name type="scientific">Streptococcus gallolyticus</name>
    <dbReference type="NCBI Taxonomy" id="315405"/>
    <lineage>
        <taxon>Bacteria</taxon>
        <taxon>Bacillati</taxon>
        <taxon>Bacillota</taxon>
        <taxon>Bacilli</taxon>
        <taxon>Lactobacillales</taxon>
        <taxon>Streptococcaceae</taxon>
        <taxon>Streptococcus</taxon>
    </lineage>
</organism>
<evidence type="ECO:0000259" key="6">
    <source>
        <dbReference type="Pfam" id="PF01593"/>
    </source>
</evidence>
<dbReference type="GO" id="GO:0102223">
    <property type="term" value="F:4,4'-diapophytoene desaturase (4,4'-diaponeurosporene-forming)"/>
    <property type="evidence" value="ECO:0007669"/>
    <property type="project" value="UniProtKB-EC"/>
</dbReference>
<keyword evidence="2 5" id="KW-0125">Carotenoid biosynthesis</keyword>
<evidence type="ECO:0000256" key="5">
    <source>
        <dbReference type="RuleBase" id="RU362075"/>
    </source>
</evidence>
<dbReference type="InterPro" id="IPR036188">
    <property type="entry name" value="FAD/NAD-bd_sf"/>
</dbReference>
<dbReference type="InterPro" id="IPR002937">
    <property type="entry name" value="Amino_oxidase"/>
</dbReference>
<dbReference type="NCBIfam" id="TIGR02734">
    <property type="entry name" value="crtI_fam"/>
    <property type="match status" value="1"/>
</dbReference>
<reference evidence="7 8" key="1">
    <citation type="submission" date="2018-06" db="EMBL/GenBank/DDBJ databases">
        <authorList>
            <consortium name="Pathogen Informatics"/>
            <person name="Doyle S."/>
        </authorList>
    </citation>
    <scope>NUCLEOTIDE SEQUENCE [LARGE SCALE GENOMIC DNA]</scope>
    <source>
        <strain evidence="7 8">NCTC13767</strain>
    </source>
</reference>
<evidence type="ECO:0000256" key="2">
    <source>
        <dbReference type="ARBA" id="ARBA00022746"/>
    </source>
</evidence>
<gene>
    <name evidence="7" type="primary">crtN_1</name>
    <name evidence="7" type="ORF">NCTC13767_01106</name>
</gene>
<comment type="pathway">
    <text evidence="1 5">Carotenoid biosynthesis.</text>
</comment>
<evidence type="ECO:0000313" key="7">
    <source>
        <dbReference type="EMBL" id="SUN59092.1"/>
    </source>
</evidence>
<sequence length="347" mass="39746">MREKVIVIGAGMGGLSAAIRLQLAGYKVEIYEKNQTPGGKMSQIQAEGYIFDVGPTIVMMPDLYRKPFELAGKNPEDYFHLKRLEPMYDAYFKDEIYRKYTITSDLVELMKMNEGLGQETALGFLQYLSEMYKRYQVAVESFITIPFRYARDIYNPKMLREVLKLKTFSSAEAMMASFIPNKDLQQMMGFQTLYIGVSPKKGPSLYNMIPMIELLYGVWFIEGGMYAYAKALEKLFFELGGKIYYEKDVQRIVVENGRAKGIVLEDREIEADIVISNADFPYTMQVLIQDSKAKGKYTPTKIESMDYSCSCLVFYWGVKGTFPNLKVHNFVICPDLSSNLDQIFDGI</sequence>
<accession>A0A380K2B7</accession>
<dbReference type="SUPFAM" id="SSF51905">
    <property type="entry name" value="FAD/NAD(P)-binding domain"/>
    <property type="match status" value="1"/>
</dbReference>
<dbReference type="Gene3D" id="3.50.50.60">
    <property type="entry name" value="FAD/NAD(P)-binding domain"/>
    <property type="match status" value="2"/>
</dbReference>
<evidence type="ECO:0000256" key="3">
    <source>
        <dbReference type="ARBA" id="ARBA00023002"/>
    </source>
</evidence>
<protein>
    <submittedName>
        <fullName evidence="7">Dehydrosqualene desaturase</fullName>
        <ecNumber evidence="7">1.3.8.2</ecNumber>
    </submittedName>
</protein>
<dbReference type="AlphaFoldDB" id="A0A380K2B7"/>
<dbReference type="InterPro" id="IPR014105">
    <property type="entry name" value="Carotenoid/retinoid_OxRdtase"/>
</dbReference>
<evidence type="ECO:0000256" key="1">
    <source>
        <dbReference type="ARBA" id="ARBA00004829"/>
    </source>
</evidence>